<comment type="caution">
    <text evidence="4">The sequence shown here is derived from an EMBL/GenBank/DDBJ whole genome shotgun (WGS) entry which is preliminary data.</text>
</comment>
<feature type="domain" description="HTH cro/C1-type" evidence="3">
    <location>
        <begin position="8"/>
        <end position="62"/>
    </location>
</feature>
<dbReference type="PANTHER" id="PTHR46558">
    <property type="entry name" value="TRACRIPTIONAL REGULATORY PROTEIN-RELATED-RELATED"/>
    <property type="match status" value="1"/>
</dbReference>
<evidence type="ECO:0000259" key="3">
    <source>
        <dbReference type="PROSITE" id="PS50943"/>
    </source>
</evidence>
<dbReference type="RefSeq" id="WP_131609293.1">
    <property type="nucleotide sequence ID" value="NZ_SJSM01000006.1"/>
</dbReference>
<dbReference type="GO" id="GO:0003677">
    <property type="term" value="F:DNA binding"/>
    <property type="evidence" value="ECO:0007669"/>
    <property type="project" value="UniProtKB-KW"/>
</dbReference>
<dbReference type="Gene3D" id="1.10.260.40">
    <property type="entry name" value="lambda repressor-like DNA-binding domains"/>
    <property type="match status" value="1"/>
</dbReference>
<protein>
    <submittedName>
        <fullName evidence="4">XRE family transcriptional regulator</fullName>
    </submittedName>
</protein>
<dbReference type="SUPFAM" id="SSF47413">
    <property type="entry name" value="lambda repressor-like DNA-binding domains"/>
    <property type="match status" value="1"/>
</dbReference>
<dbReference type="InterPro" id="IPR010982">
    <property type="entry name" value="Lambda_DNA-bd_dom_sf"/>
</dbReference>
<feature type="coiled-coil region" evidence="2">
    <location>
        <begin position="77"/>
        <end position="104"/>
    </location>
</feature>
<accession>A0A4R0N813</accession>
<organism evidence="4 5">
    <name type="scientific">Pedobacter hiemivivus</name>
    <dbReference type="NCBI Taxonomy" id="2530454"/>
    <lineage>
        <taxon>Bacteria</taxon>
        <taxon>Pseudomonadati</taxon>
        <taxon>Bacteroidota</taxon>
        <taxon>Sphingobacteriia</taxon>
        <taxon>Sphingobacteriales</taxon>
        <taxon>Sphingobacteriaceae</taxon>
        <taxon>Pedobacter</taxon>
    </lineage>
</organism>
<keyword evidence="1" id="KW-0238">DNA-binding</keyword>
<dbReference type="Proteomes" id="UP000291117">
    <property type="component" value="Unassembled WGS sequence"/>
</dbReference>
<dbReference type="EMBL" id="SJSM01000006">
    <property type="protein sequence ID" value="TCC96251.1"/>
    <property type="molecule type" value="Genomic_DNA"/>
</dbReference>
<dbReference type="CDD" id="cd00093">
    <property type="entry name" value="HTH_XRE"/>
    <property type="match status" value="1"/>
</dbReference>
<keyword evidence="5" id="KW-1185">Reference proteome</keyword>
<dbReference type="PANTHER" id="PTHR46558:SF4">
    <property type="entry name" value="DNA-BIDING PHAGE PROTEIN"/>
    <property type="match status" value="1"/>
</dbReference>
<dbReference type="SMART" id="SM00530">
    <property type="entry name" value="HTH_XRE"/>
    <property type="match status" value="1"/>
</dbReference>
<keyword evidence="2" id="KW-0175">Coiled coil</keyword>
<dbReference type="Pfam" id="PF01381">
    <property type="entry name" value="HTH_3"/>
    <property type="match status" value="1"/>
</dbReference>
<proteinExistence type="predicted"/>
<evidence type="ECO:0000313" key="4">
    <source>
        <dbReference type="EMBL" id="TCC96251.1"/>
    </source>
</evidence>
<dbReference type="InterPro" id="IPR001387">
    <property type="entry name" value="Cro/C1-type_HTH"/>
</dbReference>
<evidence type="ECO:0000313" key="5">
    <source>
        <dbReference type="Proteomes" id="UP000291117"/>
    </source>
</evidence>
<name>A0A4R0N813_9SPHI</name>
<dbReference type="PROSITE" id="PS50943">
    <property type="entry name" value="HTH_CROC1"/>
    <property type="match status" value="1"/>
</dbReference>
<sequence>MSDVSKNIKTLRKKNGWSQRQAAEQLNISVPAFSKIETGITDLNISRLNQIARLFKVSPMQLMAVDEDPQVLHALNVGQLKKQIAKKEAEVIQLQDEIIALFERIRTRKKGG</sequence>
<evidence type="ECO:0000256" key="2">
    <source>
        <dbReference type="SAM" id="Coils"/>
    </source>
</evidence>
<evidence type="ECO:0000256" key="1">
    <source>
        <dbReference type="ARBA" id="ARBA00023125"/>
    </source>
</evidence>
<dbReference type="OrthoDB" id="795038at2"/>
<reference evidence="4 5" key="1">
    <citation type="submission" date="2019-02" db="EMBL/GenBank/DDBJ databases">
        <title>Pedobacter sp. RP-3-8 sp. nov., isolated from Arctic soil.</title>
        <authorList>
            <person name="Dahal R.H."/>
        </authorList>
    </citation>
    <scope>NUCLEOTIDE SEQUENCE [LARGE SCALE GENOMIC DNA]</scope>
    <source>
        <strain evidence="4 5">RP-3-8</strain>
    </source>
</reference>
<dbReference type="AlphaFoldDB" id="A0A4R0N813"/>
<gene>
    <name evidence="4" type="ORF">EZ444_12495</name>
</gene>